<dbReference type="Gene3D" id="3.40.462.10">
    <property type="entry name" value="FAD-linked oxidases, C-terminal domain"/>
    <property type="match status" value="1"/>
</dbReference>
<proteinExistence type="predicted"/>
<dbReference type="Proteomes" id="UP000756132">
    <property type="component" value="Chromosome 4"/>
</dbReference>
<evidence type="ECO:0000313" key="2">
    <source>
        <dbReference type="EMBL" id="UJO17007.1"/>
    </source>
</evidence>
<dbReference type="InterPro" id="IPR016171">
    <property type="entry name" value="Vanillyl_alc_oxidase_C-sub2"/>
</dbReference>
<reference evidence="2" key="1">
    <citation type="submission" date="2021-12" db="EMBL/GenBank/DDBJ databases">
        <authorList>
            <person name="Zaccaron A."/>
            <person name="Stergiopoulos I."/>
        </authorList>
    </citation>
    <scope>NUCLEOTIDE SEQUENCE</scope>
    <source>
        <strain evidence="2">Race5_Kim</strain>
    </source>
</reference>
<dbReference type="GeneID" id="71983798"/>
<sequence length="207" mass="22693">MFAGVPTLMGMSAMGYNSPNNSAAGAHGACTATAPLDGKVIEEWSVTSKAICEAEGFDGMRQVFVHDKIAKLICMLVFDKMDQQHCAAVDRIFDKLFCAGKERGFSIYRAHVSHMGEPENVDKNDFNGHAYRHFIESLKVVYFVSTPNPAADDVQDTVEPTGILSPGKQGIWPKKYRHLRRSPEDPKTGTGSNMEHSGPSKTTRSVL</sequence>
<feature type="region of interest" description="Disordered" evidence="1">
    <location>
        <begin position="154"/>
        <end position="207"/>
    </location>
</feature>
<gene>
    <name evidence="2" type="ORF">CLAFUR5_03920</name>
</gene>
<evidence type="ECO:0000313" key="3">
    <source>
        <dbReference type="Proteomes" id="UP000756132"/>
    </source>
</evidence>
<protein>
    <submittedName>
        <fullName evidence="2">Uncharacterized protein</fullName>
    </submittedName>
</protein>
<dbReference type="AlphaFoldDB" id="A0A9Q8LGK0"/>
<keyword evidence="3" id="KW-1185">Reference proteome</keyword>
<feature type="compositionally biased region" description="Polar residues" evidence="1">
    <location>
        <begin position="189"/>
        <end position="207"/>
    </location>
</feature>
<dbReference type="OrthoDB" id="5332616at2759"/>
<evidence type="ECO:0000256" key="1">
    <source>
        <dbReference type="SAM" id="MobiDB-lite"/>
    </source>
</evidence>
<dbReference type="KEGG" id="ffu:CLAFUR5_03920"/>
<organism evidence="2 3">
    <name type="scientific">Passalora fulva</name>
    <name type="common">Tomato leaf mold</name>
    <name type="synonym">Cladosporium fulvum</name>
    <dbReference type="NCBI Taxonomy" id="5499"/>
    <lineage>
        <taxon>Eukaryota</taxon>
        <taxon>Fungi</taxon>
        <taxon>Dikarya</taxon>
        <taxon>Ascomycota</taxon>
        <taxon>Pezizomycotina</taxon>
        <taxon>Dothideomycetes</taxon>
        <taxon>Dothideomycetidae</taxon>
        <taxon>Mycosphaerellales</taxon>
        <taxon>Mycosphaerellaceae</taxon>
        <taxon>Fulvia</taxon>
    </lineage>
</organism>
<dbReference type="EMBL" id="CP090166">
    <property type="protein sequence ID" value="UJO17007.1"/>
    <property type="molecule type" value="Genomic_DNA"/>
</dbReference>
<dbReference type="RefSeq" id="XP_047761373.1">
    <property type="nucleotide sequence ID" value="XM_047903068.1"/>
</dbReference>
<name>A0A9Q8LGK0_PASFU</name>
<accession>A0A9Q8LGK0</accession>
<dbReference type="Gene3D" id="1.10.45.10">
    <property type="entry name" value="Vanillyl-alcohol Oxidase, Chain A, domain 4"/>
    <property type="match status" value="1"/>
</dbReference>
<reference evidence="2" key="2">
    <citation type="journal article" date="2022" name="Microb. Genom.">
        <title>A chromosome-scale genome assembly of the tomato pathogen Cladosporium fulvum reveals a compartmentalized genome architecture and the presence of a dispensable chromosome.</title>
        <authorList>
            <person name="Zaccaron A.Z."/>
            <person name="Chen L.H."/>
            <person name="Samaras A."/>
            <person name="Stergiopoulos I."/>
        </authorList>
    </citation>
    <scope>NUCLEOTIDE SEQUENCE</scope>
    <source>
        <strain evidence="2">Race5_Kim</strain>
    </source>
</reference>
<dbReference type="InterPro" id="IPR016170">
    <property type="entry name" value="Cytok_DH_C_sf"/>
</dbReference>